<name>S4PA85_9NEOP</name>
<reference evidence="1" key="1">
    <citation type="journal article" date="2013" name="BMC Genomics">
        <title>Unscrambling butterfly oogenesis.</title>
        <authorList>
            <person name="Carter J.M."/>
            <person name="Baker S.C."/>
            <person name="Pink R."/>
            <person name="Carter D.R."/>
            <person name="Collins A."/>
            <person name="Tomlin J."/>
            <person name="Gibbs M."/>
            <person name="Breuker C.J."/>
        </authorList>
    </citation>
    <scope>NUCLEOTIDE SEQUENCE</scope>
    <source>
        <tissue evidence="1">Ovary</tissue>
    </source>
</reference>
<proteinExistence type="predicted"/>
<organism evidence="1">
    <name type="scientific">Pararge aegeria</name>
    <name type="common">speckled wood butterfly</name>
    <dbReference type="NCBI Taxonomy" id="116150"/>
    <lineage>
        <taxon>Eukaryota</taxon>
        <taxon>Metazoa</taxon>
        <taxon>Ecdysozoa</taxon>
        <taxon>Arthropoda</taxon>
        <taxon>Hexapoda</taxon>
        <taxon>Insecta</taxon>
        <taxon>Pterygota</taxon>
        <taxon>Neoptera</taxon>
        <taxon>Endopterygota</taxon>
        <taxon>Lepidoptera</taxon>
        <taxon>Glossata</taxon>
        <taxon>Ditrysia</taxon>
        <taxon>Papilionoidea</taxon>
        <taxon>Nymphalidae</taxon>
        <taxon>Satyrinae</taxon>
        <taxon>Satyrini</taxon>
        <taxon>Parargina</taxon>
        <taxon>Pararge</taxon>
    </lineage>
</organism>
<reference evidence="1" key="2">
    <citation type="submission" date="2013-05" db="EMBL/GenBank/DDBJ databases">
        <authorList>
            <person name="Carter J.-M."/>
            <person name="Baker S.C."/>
            <person name="Pink R."/>
            <person name="Carter D.R.F."/>
            <person name="Collins A."/>
            <person name="Tomlin J."/>
            <person name="Gibbs M."/>
            <person name="Breuker C.J."/>
        </authorList>
    </citation>
    <scope>NUCLEOTIDE SEQUENCE</scope>
    <source>
        <tissue evidence="1">Ovary</tissue>
    </source>
</reference>
<accession>S4PA85</accession>
<protein>
    <submittedName>
        <fullName evidence="1">Uncharacterized protein</fullName>
    </submittedName>
</protein>
<dbReference type="EMBL" id="GAIX01005161">
    <property type="protein sequence ID" value="JAA87399.1"/>
    <property type="molecule type" value="Transcribed_RNA"/>
</dbReference>
<evidence type="ECO:0000313" key="1">
    <source>
        <dbReference type="EMBL" id="JAA87399.1"/>
    </source>
</evidence>
<dbReference type="AlphaFoldDB" id="S4PA85"/>
<sequence>MYSCYFCRFTYAKGGNGTLLLSRSIRPSVRVFRCVSISRTTIEGSSNFHKKSCIYVMYEHTRNMYLSFFMLHHATNTS</sequence>